<proteinExistence type="predicted"/>
<feature type="region of interest" description="Disordered" evidence="1">
    <location>
        <begin position="1"/>
        <end position="96"/>
    </location>
</feature>
<dbReference type="InParanoid" id="A0A067Q9V5"/>
<evidence type="ECO:0000313" key="2">
    <source>
        <dbReference type="EMBL" id="KDQ60302.1"/>
    </source>
</evidence>
<dbReference type="HOGENOM" id="CLU_1408964_0_0_1"/>
<feature type="compositionally biased region" description="Acidic residues" evidence="1">
    <location>
        <begin position="54"/>
        <end position="79"/>
    </location>
</feature>
<accession>A0A067Q9V5</accession>
<dbReference type="EMBL" id="KL197714">
    <property type="protein sequence ID" value="KDQ60302.1"/>
    <property type="molecule type" value="Genomic_DNA"/>
</dbReference>
<keyword evidence="3" id="KW-1185">Reference proteome</keyword>
<gene>
    <name evidence="2" type="ORF">JAAARDRAFT_191694</name>
</gene>
<name>A0A067Q9V5_9AGAM</name>
<dbReference type="AlphaFoldDB" id="A0A067Q9V5"/>
<sequence>MDTCSAKKAKAKTTSAKEAHTSTRSKKHHNSSPEAMGKKSKTSTPDSESKELTDPEESEPEVLEVDDDKEQPDGGDDQTQEPSRAEDDELTIPEKTTTKVELTSDLKTIFSLNITVIFKKGWTSTPEKGWWCKLYRESKKKKQKGGNCAEKNIDEKKECIPVKILKERKHAAEGAKKVLKQATLDGITQKPRH</sequence>
<reference evidence="3" key="1">
    <citation type="journal article" date="2014" name="Proc. Natl. Acad. Sci. U.S.A.">
        <title>Extensive sampling of basidiomycete genomes demonstrates inadequacy of the white-rot/brown-rot paradigm for wood decay fungi.</title>
        <authorList>
            <person name="Riley R."/>
            <person name="Salamov A.A."/>
            <person name="Brown D.W."/>
            <person name="Nagy L.G."/>
            <person name="Floudas D."/>
            <person name="Held B.W."/>
            <person name="Levasseur A."/>
            <person name="Lombard V."/>
            <person name="Morin E."/>
            <person name="Otillar R."/>
            <person name="Lindquist E.A."/>
            <person name="Sun H."/>
            <person name="LaButti K.M."/>
            <person name="Schmutz J."/>
            <person name="Jabbour D."/>
            <person name="Luo H."/>
            <person name="Baker S.E."/>
            <person name="Pisabarro A.G."/>
            <person name="Walton J.D."/>
            <person name="Blanchette R.A."/>
            <person name="Henrissat B."/>
            <person name="Martin F."/>
            <person name="Cullen D."/>
            <person name="Hibbett D.S."/>
            <person name="Grigoriev I.V."/>
        </authorList>
    </citation>
    <scope>NUCLEOTIDE SEQUENCE [LARGE SCALE GENOMIC DNA]</scope>
    <source>
        <strain evidence="3">MUCL 33604</strain>
    </source>
</reference>
<evidence type="ECO:0000256" key="1">
    <source>
        <dbReference type="SAM" id="MobiDB-lite"/>
    </source>
</evidence>
<feature type="compositionally biased region" description="Low complexity" evidence="1">
    <location>
        <begin position="1"/>
        <end position="14"/>
    </location>
</feature>
<organism evidence="2 3">
    <name type="scientific">Jaapia argillacea MUCL 33604</name>
    <dbReference type="NCBI Taxonomy" id="933084"/>
    <lineage>
        <taxon>Eukaryota</taxon>
        <taxon>Fungi</taxon>
        <taxon>Dikarya</taxon>
        <taxon>Basidiomycota</taxon>
        <taxon>Agaricomycotina</taxon>
        <taxon>Agaricomycetes</taxon>
        <taxon>Agaricomycetidae</taxon>
        <taxon>Jaapiales</taxon>
        <taxon>Jaapiaceae</taxon>
        <taxon>Jaapia</taxon>
    </lineage>
</organism>
<dbReference type="Proteomes" id="UP000027265">
    <property type="component" value="Unassembled WGS sequence"/>
</dbReference>
<protein>
    <submittedName>
        <fullName evidence="2">Uncharacterized protein</fullName>
    </submittedName>
</protein>
<evidence type="ECO:0000313" key="3">
    <source>
        <dbReference type="Proteomes" id="UP000027265"/>
    </source>
</evidence>